<comment type="similarity">
    <text evidence="2 12">Belongs to the DsbB family. BdbC subfamily.</text>
</comment>
<comment type="subcellular location">
    <subcellularLocation>
        <location evidence="12">Cell membrane</location>
        <topology evidence="12">Multi-pass membrane protein</topology>
    </subcellularLocation>
    <subcellularLocation>
        <location evidence="1">Membrane</location>
        <topology evidence="1">Multi-pass membrane protein</topology>
    </subcellularLocation>
</comment>
<dbReference type="AlphaFoldDB" id="N4WM63"/>
<accession>N4WM63</accession>
<evidence type="ECO:0000256" key="5">
    <source>
        <dbReference type="ARBA" id="ARBA00022982"/>
    </source>
</evidence>
<evidence type="ECO:0000256" key="13">
    <source>
        <dbReference type="SAM" id="Phobius"/>
    </source>
</evidence>
<comment type="caution">
    <text evidence="12">Lacks conserved residue(s) required for the propagation of feature annotation.</text>
</comment>
<dbReference type="RefSeq" id="WP_003474888.1">
    <property type="nucleotide sequence ID" value="NZ_APML01000089.1"/>
</dbReference>
<evidence type="ECO:0000256" key="8">
    <source>
        <dbReference type="ARBA" id="ARBA00023136"/>
    </source>
</evidence>
<dbReference type="Proteomes" id="UP000012283">
    <property type="component" value="Unassembled WGS sequence"/>
</dbReference>
<evidence type="ECO:0000256" key="9">
    <source>
        <dbReference type="ARBA" id="ARBA00023157"/>
    </source>
</evidence>
<evidence type="ECO:0000256" key="4">
    <source>
        <dbReference type="ARBA" id="ARBA00022692"/>
    </source>
</evidence>
<comment type="caution">
    <text evidence="14">The sequence shown here is derived from an EMBL/GenBank/DDBJ whole genome shotgun (WGS) entry which is preliminary data.</text>
</comment>
<dbReference type="PIRSF" id="PIRSF036659">
    <property type="entry name" value="BdbC"/>
    <property type="match status" value="1"/>
</dbReference>
<keyword evidence="9 12" id="KW-1015">Disulfide bond</keyword>
<feature type="transmembrane region" description="Helical" evidence="13">
    <location>
        <begin position="109"/>
        <end position="135"/>
    </location>
</feature>
<keyword evidence="3 12" id="KW-0813">Transport</keyword>
<dbReference type="PANTHER" id="PTHR43469">
    <property type="entry name" value="DISULFIDE FORMATION PROTEIN-RELATED"/>
    <property type="match status" value="1"/>
</dbReference>
<dbReference type="eggNOG" id="COG1495">
    <property type="taxonomic scope" value="Bacteria"/>
</dbReference>
<dbReference type="Gene3D" id="1.20.1550.10">
    <property type="entry name" value="DsbB-like"/>
    <property type="match status" value="1"/>
</dbReference>
<keyword evidence="11 12" id="KW-0676">Redox-active center</keyword>
<comment type="function">
    <text evidence="12">Required for disulfide bond formation in some proteins.</text>
</comment>
<feature type="transmembrane region" description="Helical" evidence="13">
    <location>
        <begin position="64"/>
        <end position="83"/>
    </location>
</feature>
<feature type="transmembrane region" description="Helical" evidence="13">
    <location>
        <begin position="7"/>
        <end position="27"/>
    </location>
</feature>
<protein>
    <recommendedName>
        <fullName evidence="12">Probable disulfide formation protein</fullName>
    </recommendedName>
    <alternativeName>
        <fullName evidence="12">Disulfide oxidoreductase</fullName>
    </alternativeName>
    <alternativeName>
        <fullName evidence="12">Thiol-disulfide oxidoreductase</fullName>
    </alternativeName>
</protein>
<keyword evidence="7 12" id="KW-0560">Oxidoreductase</keyword>
<keyword evidence="6 12" id="KW-1133">Transmembrane helix</keyword>
<reference evidence="14 15" key="1">
    <citation type="submission" date="2013-03" db="EMBL/GenBank/DDBJ databases">
        <title>Draft genome sequence of Gracibacillus halophilus YIM-C55.5, a moderately halophilic and thermophilic organism from the Xiaochaidamu salt lake.</title>
        <authorList>
            <person name="Sugumar T."/>
            <person name="Polireddy D.R."/>
            <person name="Antony A."/>
            <person name="Madhava Y.R."/>
            <person name="Sivakumar N."/>
        </authorList>
    </citation>
    <scope>NUCLEOTIDE SEQUENCE [LARGE SCALE GENOMIC DNA]</scope>
    <source>
        <strain evidence="14 15">YIM-C55.5</strain>
    </source>
</reference>
<evidence type="ECO:0000256" key="6">
    <source>
        <dbReference type="ARBA" id="ARBA00022989"/>
    </source>
</evidence>
<keyword evidence="10 12" id="KW-0143">Chaperone</keyword>
<gene>
    <name evidence="12" type="primary">bdbC</name>
    <name evidence="14" type="ORF">J416_15352</name>
</gene>
<proteinExistence type="inferred from homology"/>
<dbReference type="PANTHER" id="PTHR43469:SF1">
    <property type="entry name" value="SPBETA PROPHAGE-DERIVED DISULFIDE BOND FORMATION PROTEIN B"/>
    <property type="match status" value="1"/>
</dbReference>
<feature type="transmembrane region" description="Helical" evidence="13">
    <location>
        <begin position="39"/>
        <end position="57"/>
    </location>
</feature>
<keyword evidence="8 12" id="KW-0472">Membrane</keyword>
<dbReference type="InterPro" id="IPR023380">
    <property type="entry name" value="DsbB-like_sf"/>
</dbReference>
<keyword evidence="12" id="KW-1003">Cell membrane</keyword>
<dbReference type="SUPFAM" id="SSF158442">
    <property type="entry name" value="DsbB-like"/>
    <property type="match status" value="1"/>
</dbReference>
<keyword evidence="15" id="KW-1185">Reference proteome</keyword>
<evidence type="ECO:0000313" key="15">
    <source>
        <dbReference type="Proteomes" id="UP000012283"/>
    </source>
</evidence>
<dbReference type="GO" id="GO:0005886">
    <property type="term" value="C:plasma membrane"/>
    <property type="evidence" value="ECO:0007669"/>
    <property type="project" value="UniProtKB-SubCell"/>
</dbReference>
<keyword evidence="5 12" id="KW-0249">Electron transport</keyword>
<dbReference type="InterPro" id="IPR003752">
    <property type="entry name" value="DiS_bond_form_DsbB/BdbC"/>
</dbReference>
<dbReference type="NCBIfam" id="NF002849">
    <property type="entry name" value="PRK03113.1"/>
    <property type="match status" value="1"/>
</dbReference>
<organism evidence="14 15">
    <name type="scientific">Gracilibacillus halophilus YIM-C55.5</name>
    <dbReference type="NCBI Taxonomy" id="1308866"/>
    <lineage>
        <taxon>Bacteria</taxon>
        <taxon>Bacillati</taxon>
        <taxon>Bacillota</taxon>
        <taxon>Bacilli</taxon>
        <taxon>Bacillales</taxon>
        <taxon>Bacillaceae</taxon>
        <taxon>Gracilibacillus</taxon>
    </lineage>
</organism>
<dbReference type="STRING" id="1308866.J416_15352"/>
<evidence type="ECO:0000256" key="10">
    <source>
        <dbReference type="ARBA" id="ARBA00023186"/>
    </source>
</evidence>
<feature type="disulfide bond" description="Redox-active" evidence="12">
    <location>
        <begin position="35"/>
        <end position="38"/>
    </location>
</feature>
<dbReference type="EMBL" id="APML01000089">
    <property type="protein sequence ID" value="ENH95580.1"/>
    <property type="molecule type" value="Genomic_DNA"/>
</dbReference>
<evidence type="ECO:0000256" key="3">
    <source>
        <dbReference type="ARBA" id="ARBA00022448"/>
    </source>
</evidence>
<dbReference type="PATRIC" id="fig|1308866.3.peg.3088"/>
<evidence type="ECO:0000313" key="14">
    <source>
        <dbReference type="EMBL" id="ENH95580.1"/>
    </source>
</evidence>
<evidence type="ECO:0000256" key="11">
    <source>
        <dbReference type="ARBA" id="ARBA00023284"/>
    </source>
</evidence>
<dbReference type="HAMAP" id="MF_00287">
    <property type="entry name" value="BdbC"/>
    <property type="match status" value="1"/>
</dbReference>
<evidence type="ECO:0000256" key="7">
    <source>
        <dbReference type="ARBA" id="ARBA00023002"/>
    </source>
</evidence>
<dbReference type="GO" id="GO:0015035">
    <property type="term" value="F:protein-disulfide reductase activity"/>
    <property type="evidence" value="ECO:0007669"/>
    <property type="project" value="UniProtKB-UniRule"/>
</dbReference>
<sequence length="141" mass="16158">MNKKSETLSFVIWAQSLVAMLGSLFYSEVMQYIPCELCWYQRLLMYPLVVIYGYALYKKDIRYAFPGIILSGIGLFVSVYHYLVQHVPSLQSAGSSCGAVPCTTVYVDYFGFITIPFQAFIAFLVIFILHVVILLQQKRRD</sequence>
<keyword evidence="4 12" id="KW-0812">Transmembrane</keyword>
<dbReference type="GO" id="GO:0006457">
    <property type="term" value="P:protein folding"/>
    <property type="evidence" value="ECO:0007669"/>
    <property type="project" value="InterPro"/>
</dbReference>
<dbReference type="Pfam" id="PF02600">
    <property type="entry name" value="DsbB"/>
    <property type="match status" value="1"/>
</dbReference>
<name>N4WM63_9BACI</name>
<evidence type="ECO:0000256" key="12">
    <source>
        <dbReference type="HAMAP-Rule" id="MF_00287"/>
    </source>
</evidence>
<evidence type="ECO:0000256" key="1">
    <source>
        <dbReference type="ARBA" id="ARBA00004141"/>
    </source>
</evidence>
<dbReference type="InterPro" id="IPR012187">
    <property type="entry name" value="Disulphide_bond_form_BdbC"/>
</dbReference>
<evidence type="ECO:0000256" key="2">
    <source>
        <dbReference type="ARBA" id="ARBA00007602"/>
    </source>
</evidence>
<dbReference type="OrthoDB" id="158402at2"/>